<comment type="caution">
    <text evidence="2">The sequence shown here is derived from an EMBL/GenBank/DDBJ whole genome shotgun (WGS) entry which is preliminary data.</text>
</comment>
<dbReference type="RefSeq" id="XP_030998669.1">
    <property type="nucleotide sequence ID" value="XM_031137830.1"/>
</dbReference>
<sequence>MVAFTNVLAAAGLITTALAKDWSALCREYPPSKGECVIISHYSQRQLNAGDRKIMRLSGECEVREDADWVPQSPGFKYEFDIGGIGHVVARTSSVGGDAVARPSVTVNGKTPPSFDRGQKSFSEGITVTWYRQLNYKCLDL</sequence>
<keyword evidence="1" id="KW-0732">Signal</keyword>
<dbReference type="InParanoid" id="A0A507BJU1"/>
<dbReference type="AlphaFoldDB" id="A0A507BJU1"/>
<evidence type="ECO:0000313" key="2">
    <source>
        <dbReference type="EMBL" id="TPX16958.1"/>
    </source>
</evidence>
<gene>
    <name evidence="2" type="ORF">E0L32_003520</name>
</gene>
<name>A0A507BJU1_9PEZI</name>
<reference evidence="2 3" key="1">
    <citation type="submission" date="2019-06" db="EMBL/GenBank/DDBJ databases">
        <title>Draft genome sequence of the filamentous fungus Phialemoniopsis curvata isolated from diesel fuel.</title>
        <authorList>
            <person name="Varaljay V.A."/>
            <person name="Lyon W.J."/>
            <person name="Crouch A.L."/>
            <person name="Drake C.E."/>
            <person name="Hollomon J.M."/>
            <person name="Nadeau L.J."/>
            <person name="Nunn H.S."/>
            <person name="Stevenson B.S."/>
            <person name="Bojanowski C.L."/>
            <person name="Crookes-Goodson W.J."/>
        </authorList>
    </citation>
    <scope>NUCLEOTIDE SEQUENCE [LARGE SCALE GENOMIC DNA]</scope>
    <source>
        <strain evidence="2 3">D216</strain>
    </source>
</reference>
<accession>A0A507BJU1</accession>
<keyword evidence="3" id="KW-1185">Reference proteome</keyword>
<dbReference type="Proteomes" id="UP000319257">
    <property type="component" value="Unassembled WGS sequence"/>
</dbReference>
<feature type="chain" id="PRO_5021380199" evidence="1">
    <location>
        <begin position="20"/>
        <end position="141"/>
    </location>
</feature>
<proteinExistence type="predicted"/>
<protein>
    <submittedName>
        <fullName evidence="2">Uncharacterized protein</fullName>
    </submittedName>
</protein>
<evidence type="ECO:0000313" key="3">
    <source>
        <dbReference type="Proteomes" id="UP000319257"/>
    </source>
</evidence>
<dbReference type="GeneID" id="41970967"/>
<dbReference type="EMBL" id="SKBQ01000015">
    <property type="protein sequence ID" value="TPX16958.1"/>
    <property type="molecule type" value="Genomic_DNA"/>
</dbReference>
<feature type="signal peptide" evidence="1">
    <location>
        <begin position="1"/>
        <end position="19"/>
    </location>
</feature>
<evidence type="ECO:0000256" key="1">
    <source>
        <dbReference type="SAM" id="SignalP"/>
    </source>
</evidence>
<organism evidence="2 3">
    <name type="scientific">Thyridium curvatum</name>
    <dbReference type="NCBI Taxonomy" id="1093900"/>
    <lineage>
        <taxon>Eukaryota</taxon>
        <taxon>Fungi</taxon>
        <taxon>Dikarya</taxon>
        <taxon>Ascomycota</taxon>
        <taxon>Pezizomycotina</taxon>
        <taxon>Sordariomycetes</taxon>
        <taxon>Sordariomycetidae</taxon>
        <taxon>Thyridiales</taxon>
        <taxon>Thyridiaceae</taxon>
        <taxon>Thyridium</taxon>
    </lineage>
</organism>